<dbReference type="InterPro" id="IPR005119">
    <property type="entry name" value="LysR_subst-bd"/>
</dbReference>
<protein>
    <submittedName>
        <fullName evidence="6">LysR family transcriptional regulator</fullName>
    </submittedName>
</protein>
<dbReference type="OrthoDB" id="9785745at2"/>
<evidence type="ECO:0000313" key="6">
    <source>
        <dbReference type="EMBL" id="QDH19676.1"/>
    </source>
</evidence>
<dbReference type="Pfam" id="PF03466">
    <property type="entry name" value="LysR_substrate"/>
    <property type="match status" value="1"/>
</dbReference>
<feature type="domain" description="HTH lysR-type" evidence="5">
    <location>
        <begin position="1"/>
        <end position="57"/>
    </location>
</feature>
<dbReference type="SUPFAM" id="SSF53850">
    <property type="entry name" value="Periplasmic binding protein-like II"/>
    <property type="match status" value="1"/>
</dbReference>
<proteinExistence type="inferred from homology"/>
<dbReference type="PRINTS" id="PR00039">
    <property type="entry name" value="HTHLYSR"/>
</dbReference>
<dbReference type="KEGG" id="saca:FFV09_01640"/>
<evidence type="ECO:0000256" key="2">
    <source>
        <dbReference type="ARBA" id="ARBA00023015"/>
    </source>
</evidence>
<dbReference type="RefSeq" id="WP_141446065.1">
    <property type="nucleotide sequence ID" value="NZ_CP041217.1"/>
</dbReference>
<dbReference type="PANTHER" id="PTHR30126">
    <property type="entry name" value="HTH-TYPE TRANSCRIPTIONAL REGULATOR"/>
    <property type="match status" value="1"/>
</dbReference>
<dbReference type="EMBL" id="CP041217">
    <property type="protein sequence ID" value="QDH19676.1"/>
    <property type="molecule type" value="Genomic_DNA"/>
</dbReference>
<evidence type="ECO:0000256" key="4">
    <source>
        <dbReference type="ARBA" id="ARBA00023163"/>
    </source>
</evidence>
<dbReference type="InterPro" id="IPR000847">
    <property type="entry name" value="LysR_HTH_N"/>
</dbReference>
<dbReference type="Gene3D" id="3.40.190.290">
    <property type="match status" value="1"/>
</dbReference>
<reference evidence="6 7" key="1">
    <citation type="submission" date="2019-06" db="EMBL/GenBank/DDBJ databases">
        <title>Saccharibacillus brassicae sp. nov., an endophytic bacterium isolated from Chinese cabbage seeds (Brassica pekinensis).</title>
        <authorList>
            <person name="Jiang L."/>
            <person name="Lee J."/>
            <person name="Kim S.W."/>
        </authorList>
    </citation>
    <scope>NUCLEOTIDE SEQUENCE [LARGE SCALE GENOMIC DNA]</scope>
    <source>
        <strain evidence="7">KCTC 43072 / ATSA2</strain>
    </source>
</reference>
<keyword evidence="4" id="KW-0804">Transcription</keyword>
<keyword evidence="3" id="KW-0238">DNA-binding</keyword>
<dbReference type="PANTHER" id="PTHR30126:SF39">
    <property type="entry name" value="HTH-TYPE TRANSCRIPTIONAL REGULATOR CYSL"/>
    <property type="match status" value="1"/>
</dbReference>
<name>A0A4Y6UTI0_SACBS</name>
<dbReference type="Pfam" id="PF00126">
    <property type="entry name" value="HTH_1"/>
    <property type="match status" value="1"/>
</dbReference>
<dbReference type="FunFam" id="1.10.10.10:FF:000001">
    <property type="entry name" value="LysR family transcriptional regulator"/>
    <property type="match status" value="1"/>
</dbReference>
<organism evidence="6 7">
    <name type="scientific">Saccharibacillus brassicae</name>
    <dbReference type="NCBI Taxonomy" id="2583377"/>
    <lineage>
        <taxon>Bacteria</taxon>
        <taxon>Bacillati</taxon>
        <taxon>Bacillota</taxon>
        <taxon>Bacilli</taxon>
        <taxon>Bacillales</taxon>
        <taxon>Paenibacillaceae</taxon>
        <taxon>Saccharibacillus</taxon>
    </lineage>
</organism>
<dbReference type="SUPFAM" id="SSF46785">
    <property type="entry name" value="Winged helix' DNA-binding domain"/>
    <property type="match status" value="1"/>
</dbReference>
<evidence type="ECO:0000259" key="5">
    <source>
        <dbReference type="PROSITE" id="PS50931"/>
    </source>
</evidence>
<comment type="similarity">
    <text evidence="1">Belongs to the LysR transcriptional regulatory family.</text>
</comment>
<dbReference type="InterPro" id="IPR036390">
    <property type="entry name" value="WH_DNA-bd_sf"/>
</dbReference>
<dbReference type="CDD" id="cd08420">
    <property type="entry name" value="PBP2_CysL_like"/>
    <property type="match status" value="1"/>
</dbReference>
<accession>A0A4Y6UTI0</accession>
<dbReference type="GO" id="GO:0003700">
    <property type="term" value="F:DNA-binding transcription factor activity"/>
    <property type="evidence" value="ECO:0007669"/>
    <property type="project" value="InterPro"/>
</dbReference>
<dbReference type="GO" id="GO:0000976">
    <property type="term" value="F:transcription cis-regulatory region binding"/>
    <property type="evidence" value="ECO:0007669"/>
    <property type="project" value="TreeGrafter"/>
</dbReference>
<gene>
    <name evidence="6" type="ORF">FFV09_01640</name>
</gene>
<dbReference type="Gene3D" id="3.40.190.10">
    <property type="entry name" value="Periplasmic binding protein-like II"/>
    <property type="match status" value="2"/>
</dbReference>
<evidence type="ECO:0000256" key="1">
    <source>
        <dbReference type="ARBA" id="ARBA00009437"/>
    </source>
</evidence>
<keyword evidence="7" id="KW-1185">Reference proteome</keyword>
<dbReference type="AlphaFoldDB" id="A0A4Y6UTI0"/>
<dbReference type="Proteomes" id="UP000316968">
    <property type="component" value="Chromosome"/>
</dbReference>
<dbReference type="Gene3D" id="1.10.10.10">
    <property type="entry name" value="Winged helix-like DNA-binding domain superfamily/Winged helix DNA-binding domain"/>
    <property type="match status" value="1"/>
</dbReference>
<evidence type="ECO:0000313" key="7">
    <source>
        <dbReference type="Proteomes" id="UP000316968"/>
    </source>
</evidence>
<keyword evidence="2" id="KW-0805">Transcription regulation</keyword>
<dbReference type="InterPro" id="IPR036388">
    <property type="entry name" value="WH-like_DNA-bd_sf"/>
</dbReference>
<dbReference type="PROSITE" id="PS50931">
    <property type="entry name" value="HTH_LYSR"/>
    <property type="match status" value="1"/>
</dbReference>
<evidence type="ECO:0000256" key="3">
    <source>
        <dbReference type="ARBA" id="ARBA00023125"/>
    </source>
</evidence>
<sequence length="340" mass="37018">MDQQLRVFVAVADKGHFSRAAAVLHMSQPAVSQHIRALEEAVGAQLLERSNKQVRMTRAGEIVYAHAKEILGSYGRMQKSVEDLGSHAGGALAIGTSPTFGEYILPRVLAKLKQQYPEVEPSVIIGKTAAVADKVRTGELDVGIVQGQPQPMRPLRAEKLADDRMVLVASPDHPLIELADEQENAWQPVSEDPFIRKVREDLNRPGLRSNAAPPLKPTVPEALSAHAWILREPGSGTREAADDALHRLGVVSPAEILVFGSTQAVKEAVIAGLGISLLSRWTIRRELYSGELQIVDIPGLPHIRPLSIVTASSFRTRALDIFIELLRQQRELTGPAGTDV</sequence>